<evidence type="ECO:0000313" key="6">
    <source>
        <dbReference type="EMBL" id="CAK4021049.1"/>
    </source>
</evidence>
<organism evidence="6 7">
    <name type="scientific">Lecanosticta acicola</name>
    <dbReference type="NCBI Taxonomy" id="111012"/>
    <lineage>
        <taxon>Eukaryota</taxon>
        <taxon>Fungi</taxon>
        <taxon>Dikarya</taxon>
        <taxon>Ascomycota</taxon>
        <taxon>Pezizomycotina</taxon>
        <taxon>Dothideomycetes</taxon>
        <taxon>Dothideomycetidae</taxon>
        <taxon>Mycosphaerellales</taxon>
        <taxon>Mycosphaerellaceae</taxon>
        <taxon>Lecanosticta</taxon>
    </lineage>
</organism>
<dbReference type="PANTHER" id="PTHR11360:SF315">
    <property type="entry name" value="TRANSPORTER MCH2-RELATED"/>
    <property type="match status" value="1"/>
</dbReference>
<dbReference type="GO" id="GO:0022857">
    <property type="term" value="F:transmembrane transporter activity"/>
    <property type="evidence" value="ECO:0007669"/>
    <property type="project" value="InterPro"/>
</dbReference>
<name>A0AAI9EB33_9PEZI</name>
<comment type="similarity">
    <text evidence="2">Belongs to the major facilitator superfamily. Monocarboxylate porter (TC 2.A.1.13) family.</text>
</comment>
<feature type="transmembrane region" description="Helical" evidence="4">
    <location>
        <begin position="148"/>
        <end position="169"/>
    </location>
</feature>
<proteinExistence type="inferred from homology"/>
<evidence type="ECO:0000256" key="2">
    <source>
        <dbReference type="ARBA" id="ARBA00006727"/>
    </source>
</evidence>
<dbReference type="CDD" id="cd17352">
    <property type="entry name" value="MFS_MCT_SLC16"/>
    <property type="match status" value="1"/>
</dbReference>
<feature type="transmembrane region" description="Helical" evidence="4">
    <location>
        <begin position="124"/>
        <end position="142"/>
    </location>
</feature>
<feature type="transmembrane region" description="Helical" evidence="4">
    <location>
        <begin position="409"/>
        <end position="429"/>
    </location>
</feature>
<dbReference type="InterPro" id="IPR050327">
    <property type="entry name" value="Proton-linked_MCT"/>
</dbReference>
<evidence type="ECO:0000256" key="4">
    <source>
        <dbReference type="SAM" id="Phobius"/>
    </source>
</evidence>
<dbReference type="SUPFAM" id="SSF103473">
    <property type="entry name" value="MFS general substrate transporter"/>
    <property type="match status" value="1"/>
</dbReference>
<keyword evidence="7" id="KW-1185">Reference proteome</keyword>
<feature type="transmembrane region" description="Helical" evidence="4">
    <location>
        <begin position="293"/>
        <end position="312"/>
    </location>
</feature>
<feature type="domain" description="Major facilitator superfamily (MFS) profile" evidence="5">
    <location>
        <begin position="52"/>
        <end position="439"/>
    </location>
</feature>
<feature type="transmembrane region" description="Helical" evidence="4">
    <location>
        <begin position="181"/>
        <end position="200"/>
    </location>
</feature>
<sequence>MAPVEQAADSQASERTNSSAMGRPESVELEELTGNETNVALREDVPPDGGYGWIVTACVFLINAHTWGVNSAWGIFLAHYISSSTFAGATQLHYALIGGLSISQSMLVAPLVSWVNAKLGTRASLLLGTILVSASMLASSYATHIWQLFLSQGVCFGYGMGFLYITASAVLPQWFSKRRSLAVGIASSGAGFGGLAYNLGAGAGLEKIGWRWTYIVLAISTAVVNFTCAILLKDRNQNIQPNKRMVNAREFAHVSTCLIILWGWLTELGYVVLLYSLPNYATSIGLSAQQGSIVGAVLNLGLAFGRPVVGYYSDRFGRINMAAAMTALCGVFCLAIWVPAKSYAVLLVFALFSGTVTGTFWGTVVPVTAEVVGIQRLPVAFGMICLPLCLPTTFAESIALQMVSSSGYLSAQIFVGFMYLAGASSVLALRSWKMREIEEDEKREREGRVPIPVGSSRTHDHFWLTLRGVAAPRKV</sequence>
<gene>
    <name evidence="6" type="ORF">LECACI_7A004762</name>
</gene>
<feature type="transmembrane region" description="Helical" evidence="4">
    <location>
        <begin position="92"/>
        <end position="112"/>
    </location>
</feature>
<dbReference type="InterPro" id="IPR011701">
    <property type="entry name" value="MFS"/>
</dbReference>
<feature type="transmembrane region" description="Helical" evidence="4">
    <location>
        <begin position="319"/>
        <end position="338"/>
    </location>
</feature>
<comment type="caution">
    <text evidence="6">The sequence shown here is derived from an EMBL/GenBank/DDBJ whole genome shotgun (WGS) entry which is preliminary data.</text>
</comment>
<evidence type="ECO:0000256" key="1">
    <source>
        <dbReference type="ARBA" id="ARBA00004141"/>
    </source>
</evidence>
<feature type="transmembrane region" description="Helical" evidence="4">
    <location>
        <begin position="379"/>
        <end position="403"/>
    </location>
</feature>
<dbReference type="InterPro" id="IPR036259">
    <property type="entry name" value="MFS_trans_sf"/>
</dbReference>
<dbReference type="PROSITE" id="PS50850">
    <property type="entry name" value="MFS"/>
    <property type="match status" value="1"/>
</dbReference>
<accession>A0AAI9EB33</accession>
<feature type="compositionally biased region" description="Polar residues" evidence="3">
    <location>
        <begin position="8"/>
        <end position="20"/>
    </location>
</feature>
<dbReference type="EMBL" id="CAVMBE010000027">
    <property type="protein sequence ID" value="CAK4021049.1"/>
    <property type="molecule type" value="Genomic_DNA"/>
</dbReference>
<evidence type="ECO:0000259" key="5">
    <source>
        <dbReference type="PROSITE" id="PS50850"/>
    </source>
</evidence>
<dbReference type="Pfam" id="PF07690">
    <property type="entry name" value="MFS_1"/>
    <property type="match status" value="2"/>
</dbReference>
<dbReference type="Gene3D" id="1.20.1250.20">
    <property type="entry name" value="MFS general substrate transporter like domains"/>
    <property type="match status" value="2"/>
</dbReference>
<feature type="transmembrane region" description="Helical" evidence="4">
    <location>
        <begin position="51"/>
        <end position="80"/>
    </location>
</feature>
<protein>
    <submittedName>
        <fullName evidence="6">Related to MFS transporter (Mch2)</fullName>
    </submittedName>
</protein>
<keyword evidence="4" id="KW-1133">Transmembrane helix</keyword>
<evidence type="ECO:0000313" key="7">
    <source>
        <dbReference type="Proteomes" id="UP001296104"/>
    </source>
</evidence>
<dbReference type="PANTHER" id="PTHR11360">
    <property type="entry name" value="MONOCARBOXYLATE TRANSPORTER"/>
    <property type="match status" value="1"/>
</dbReference>
<dbReference type="AlphaFoldDB" id="A0AAI9EB33"/>
<dbReference type="GO" id="GO:0016020">
    <property type="term" value="C:membrane"/>
    <property type="evidence" value="ECO:0007669"/>
    <property type="project" value="UniProtKB-SubCell"/>
</dbReference>
<keyword evidence="4" id="KW-0812">Transmembrane</keyword>
<feature type="region of interest" description="Disordered" evidence="3">
    <location>
        <begin position="1"/>
        <end position="28"/>
    </location>
</feature>
<keyword evidence="4" id="KW-0472">Membrane</keyword>
<dbReference type="InterPro" id="IPR020846">
    <property type="entry name" value="MFS_dom"/>
</dbReference>
<evidence type="ECO:0000256" key="3">
    <source>
        <dbReference type="SAM" id="MobiDB-lite"/>
    </source>
</evidence>
<feature type="transmembrane region" description="Helical" evidence="4">
    <location>
        <begin position="212"/>
        <end position="232"/>
    </location>
</feature>
<reference evidence="6" key="1">
    <citation type="submission" date="2023-11" db="EMBL/GenBank/DDBJ databases">
        <authorList>
            <person name="Alioto T."/>
            <person name="Alioto T."/>
            <person name="Gomez Garrido J."/>
        </authorList>
    </citation>
    <scope>NUCLEOTIDE SEQUENCE</scope>
</reference>
<feature type="transmembrane region" description="Helical" evidence="4">
    <location>
        <begin position="252"/>
        <end position="273"/>
    </location>
</feature>
<comment type="subcellular location">
    <subcellularLocation>
        <location evidence="1">Membrane</location>
        <topology evidence="1">Multi-pass membrane protein</topology>
    </subcellularLocation>
</comment>
<feature type="transmembrane region" description="Helical" evidence="4">
    <location>
        <begin position="344"/>
        <end position="367"/>
    </location>
</feature>
<dbReference type="Proteomes" id="UP001296104">
    <property type="component" value="Unassembled WGS sequence"/>
</dbReference>